<keyword evidence="2" id="KW-1185">Reference proteome</keyword>
<sequence length="81" mass="9240">MNLEVELVKDGVRIDSQEYHIGDVLVAQDGSGQIKYKGTLKFGAYLHWGYHVGFTVDNNEDPYTSYSLMELLETGWKIVKE</sequence>
<reference evidence="1 2" key="1">
    <citation type="submission" date="2022-10" db="EMBL/GenBank/DDBJ databases">
        <title>Evolutionary Diversification of Methanotrophic Ca. Methanophagales (ANME-1) and Their Expansive Virome.</title>
        <authorList>
            <person name="Laso-Perez R."/>
            <person name="Wu F."/>
            <person name="Cremiere A."/>
            <person name="Speth D.R."/>
            <person name="Magyar J.S."/>
            <person name="Krupovic M."/>
            <person name="Orphan V.J."/>
        </authorList>
    </citation>
    <scope>NUCLEOTIDE SEQUENCE [LARGE SCALE GENOMIC DNA]</scope>
</reference>
<dbReference type="EMBL" id="OP880252">
    <property type="protein sequence ID" value="WAE39486.1"/>
    <property type="molecule type" value="Genomic_DNA"/>
</dbReference>
<organism evidence="1 2">
    <name type="scientific">Methanophagales virus GBV301</name>
    <dbReference type="NCBI Taxonomy" id="2999280"/>
    <lineage>
        <taxon>Viruses</taxon>
        <taxon>Duplodnaviria</taxon>
        <taxon>Heunggongvirae</taxon>
        <taxon>Uroviricota</taxon>
        <taxon>Caudoviricetes</taxon>
        <taxon>Nakonvirales</taxon>
        <taxon>Ekchuahviridae</taxon>
        <taxon>Kukulkanvirus</taxon>
        <taxon>Kukulkanvirus guaymasense</taxon>
    </lineage>
</organism>
<protein>
    <submittedName>
        <fullName evidence="1">Uncharacterized protein</fullName>
    </submittedName>
</protein>
<name>A0A9E8VDC2_9CAUD</name>
<proteinExistence type="predicted"/>
<evidence type="ECO:0000313" key="2">
    <source>
        <dbReference type="Proteomes" id="UP001156259"/>
    </source>
</evidence>
<dbReference type="Proteomes" id="UP001156259">
    <property type="component" value="Segment"/>
</dbReference>
<evidence type="ECO:0000313" key="1">
    <source>
        <dbReference type="EMBL" id="WAE39486.1"/>
    </source>
</evidence>
<accession>A0A9E8VDC2</accession>
<gene>
    <name evidence="1" type="ORF">LDLAKGPJ_00062</name>
</gene>